<feature type="site" description="Important for catalytic activity" evidence="7">
    <location>
        <position position="217"/>
    </location>
</feature>
<dbReference type="Proteomes" id="UP000464524">
    <property type="component" value="Chromosome"/>
</dbReference>
<dbReference type="GO" id="GO:0071555">
    <property type="term" value="P:cell wall organization"/>
    <property type="evidence" value="ECO:0007669"/>
    <property type="project" value="UniProtKB-KW"/>
</dbReference>
<dbReference type="GO" id="GO:0008932">
    <property type="term" value="F:lytic endotransglycosylase activity"/>
    <property type="evidence" value="ECO:0007669"/>
    <property type="project" value="UniProtKB-UniRule"/>
</dbReference>
<accession>A0A857JHV8</accession>
<dbReference type="PANTHER" id="PTHR30518:SF2">
    <property type="entry name" value="ENDOLYTIC MUREIN TRANSGLYCOSYLASE"/>
    <property type="match status" value="1"/>
</dbReference>
<dbReference type="NCBIfam" id="TIGR00247">
    <property type="entry name" value="endolytic transglycosylase MltG"/>
    <property type="match status" value="1"/>
</dbReference>
<evidence type="ECO:0000256" key="4">
    <source>
        <dbReference type="ARBA" id="ARBA00023136"/>
    </source>
</evidence>
<comment type="subcellular location">
    <subcellularLocation>
        <location evidence="7">Cell inner membrane</location>
        <topology evidence="7">Single-pass membrane protein</topology>
    </subcellularLocation>
</comment>
<evidence type="ECO:0000313" key="8">
    <source>
        <dbReference type="EMBL" id="QHJ10244.1"/>
    </source>
</evidence>
<evidence type="ECO:0000256" key="3">
    <source>
        <dbReference type="ARBA" id="ARBA00022989"/>
    </source>
</evidence>
<evidence type="ECO:0000256" key="2">
    <source>
        <dbReference type="ARBA" id="ARBA00022692"/>
    </source>
</evidence>
<gene>
    <name evidence="7" type="primary">mltG</name>
    <name evidence="8" type="ORF">FX988_00456</name>
</gene>
<evidence type="ECO:0000313" key="9">
    <source>
        <dbReference type="Proteomes" id="UP000464524"/>
    </source>
</evidence>
<dbReference type="GO" id="GO:0005886">
    <property type="term" value="C:plasma membrane"/>
    <property type="evidence" value="ECO:0007669"/>
    <property type="project" value="UniProtKB-SubCell"/>
</dbReference>
<comment type="function">
    <text evidence="7">Functions as a peptidoglycan terminase that cleaves nascent peptidoglycan strands endolytically to terminate their elongation.</text>
</comment>
<keyword evidence="7" id="KW-0997">Cell inner membrane</keyword>
<dbReference type="PANTHER" id="PTHR30518">
    <property type="entry name" value="ENDOLYTIC MUREIN TRANSGLYCOSYLASE"/>
    <property type="match status" value="1"/>
</dbReference>
<keyword evidence="6 7" id="KW-0961">Cell wall biogenesis/degradation</keyword>
<keyword evidence="5 7" id="KW-0456">Lyase</keyword>
<keyword evidence="1 7" id="KW-1003">Cell membrane</keyword>
<dbReference type="KEGG" id="pmes:FX988_00456"/>
<comment type="catalytic activity">
    <reaction evidence="7">
        <text>a peptidoglycan chain = a peptidoglycan chain with N-acetyl-1,6-anhydromuramyl-[peptide] at the reducing end + a peptidoglycan chain with N-acetylglucosamine at the non-reducing end.</text>
        <dbReference type="EC" id="4.2.2.29"/>
    </reaction>
</comment>
<dbReference type="EMBL" id="CP047656">
    <property type="protein sequence ID" value="QHJ10244.1"/>
    <property type="molecule type" value="Genomic_DNA"/>
</dbReference>
<dbReference type="HAMAP" id="MF_02065">
    <property type="entry name" value="MltG"/>
    <property type="match status" value="1"/>
</dbReference>
<keyword evidence="9" id="KW-1185">Reference proteome</keyword>
<dbReference type="Gene3D" id="3.30.160.60">
    <property type="entry name" value="Classic Zinc Finger"/>
    <property type="match status" value="2"/>
</dbReference>
<sequence length="332" mass="38000">MRINIIKVSSLLITVVIVTVMTGLHYLKQQAEKPLTLNEPILLTINKGQFSNSILKQLRQKSLVNDTLGLKVMLKVMPELAKVKAGTYELQPGMNGIDVFQLIASGKEKQFALTLVEGLRWQDWKQQIIHHPYIRVGEDFNDNIKAFTQDIEGQSLEGWLMPDTYHFVAGTNAFTIVKWAYNEMRKELDVQWQNRYQNLPYASPYEALIMASIIEKETAKAQERSRIAGVFVNRLRLNMRLQTDPTVIYGIKDFDGDIRRKDLRQATPYNTYVIKGLTPTPIAMPSKLALHAALNPLATDELYFVSKGDGSHHFSQTLQEHNQAVRQYQLKR</sequence>
<dbReference type="GO" id="GO:0009252">
    <property type="term" value="P:peptidoglycan biosynthetic process"/>
    <property type="evidence" value="ECO:0007669"/>
    <property type="project" value="UniProtKB-UniRule"/>
</dbReference>
<evidence type="ECO:0000256" key="1">
    <source>
        <dbReference type="ARBA" id="ARBA00022475"/>
    </source>
</evidence>
<evidence type="ECO:0000256" key="5">
    <source>
        <dbReference type="ARBA" id="ARBA00023239"/>
    </source>
</evidence>
<feature type="transmembrane region" description="Helical" evidence="7">
    <location>
        <begin position="6"/>
        <end position="27"/>
    </location>
</feature>
<proteinExistence type="inferred from homology"/>
<dbReference type="CDD" id="cd08010">
    <property type="entry name" value="MltG_like"/>
    <property type="match status" value="1"/>
</dbReference>
<keyword evidence="4 7" id="KW-0472">Membrane</keyword>
<reference evidence="8 9" key="1">
    <citation type="submission" date="2019-12" db="EMBL/GenBank/DDBJ databases">
        <title>Genome sequencing and assembly of endphytes of Porphyra tenera.</title>
        <authorList>
            <person name="Park J.M."/>
            <person name="Shin R."/>
            <person name="Jo S.H."/>
        </authorList>
    </citation>
    <scope>NUCLEOTIDE SEQUENCE [LARGE SCALE GENOMIC DNA]</scope>
    <source>
        <strain evidence="8 9">GPM4</strain>
    </source>
</reference>
<protein>
    <recommendedName>
        <fullName evidence="7">Endolytic murein transglycosylase</fullName>
        <ecNumber evidence="7">4.2.2.29</ecNumber>
    </recommendedName>
    <alternativeName>
        <fullName evidence="7">Peptidoglycan lytic transglycosylase</fullName>
    </alternativeName>
    <alternativeName>
        <fullName evidence="7">Peptidoglycan polymerization terminase</fullName>
    </alternativeName>
</protein>
<dbReference type="AlphaFoldDB" id="A0A857JHV8"/>
<organism evidence="8 9">
    <name type="scientific">Paraglaciecola mesophila</name>
    <dbReference type="NCBI Taxonomy" id="197222"/>
    <lineage>
        <taxon>Bacteria</taxon>
        <taxon>Pseudomonadati</taxon>
        <taxon>Pseudomonadota</taxon>
        <taxon>Gammaproteobacteria</taxon>
        <taxon>Alteromonadales</taxon>
        <taxon>Alteromonadaceae</taxon>
        <taxon>Paraglaciecola</taxon>
    </lineage>
</organism>
<dbReference type="InterPro" id="IPR003770">
    <property type="entry name" value="MLTG-like"/>
</dbReference>
<evidence type="ECO:0000256" key="6">
    <source>
        <dbReference type="ARBA" id="ARBA00023316"/>
    </source>
</evidence>
<keyword evidence="2 7" id="KW-0812">Transmembrane</keyword>
<evidence type="ECO:0000256" key="7">
    <source>
        <dbReference type="HAMAP-Rule" id="MF_02065"/>
    </source>
</evidence>
<name>A0A857JHV8_9ALTE</name>
<keyword evidence="3 7" id="KW-1133">Transmembrane helix</keyword>
<dbReference type="Pfam" id="PF02618">
    <property type="entry name" value="YceG"/>
    <property type="match status" value="1"/>
</dbReference>
<dbReference type="EC" id="4.2.2.29" evidence="7"/>
<comment type="similarity">
    <text evidence="7">Belongs to the transglycosylase MltG family.</text>
</comment>